<proteinExistence type="predicted"/>
<organism evidence="1 2">
    <name type="scientific">Brassica campestris</name>
    <name type="common">Field mustard</name>
    <dbReference type="NCBI Taxonomy" id="3711"/>
    <lineage>
        <taxon>Eukaryota</taxon>
        <taxon>Viridiplantae</taxon>
        <taxon>Streptophyta</taxon>
        <taxon>Embryophyta</taxon>
        <taxon>Tracheophyta</taxon>
        <taxon>Spermatophyta</taxon>
        <taxon>Magnoliopsida</taxon>
        <taxon>eudicotyledons</taxon>
        <taxon>Gunneridae</taxon>
        <taxon>Pentapetalae</taxon>
        <taxon>rosids</taxon>
        <taxon>malvids</taxon>
        <taxon>Brassicales</taxon>
        <taxon>Brassicaceae</taxon>
        <taxon>Brassiceae</taxon>
        <taxon>Brassica</taxon>
    </lineage>
</organism>
<evidence type="ECO:0000313" key="1">
    <source>
        <dbReference type="EMBL" id="RID73811.1"/>
    </source>
</evidence>
<accession>A0A398A7M3</accession>
<reference evidence="1 2" key="1">
    <citation type="submission" date="2018-06" db="EMBL/GenBank/DDBJ databases">
        <title>WGS assembly of Brassica rapa FPsc.</title>
        <authorList>
            <person name="Bowman J."/>
            <person name="Kohchi T."/>
            <person name="Yamato K."/>
            <person name="Jenkins J."/>
            <person name="Shu S."/>
            <person name="Ishizaki K."/>
            <person name="Yamaoka S."/>
            <person name="Nishihama R."/>
            <person name="Nakamura Y."/>
            <person name="Berger F."/>
            <person name="Adam C."/>
            <person name="Aki S."/>
            <person name="Althoff F."/>
            <person name="Araki T."/>
            <person name="Arteaga-Vazquez M."/>
            <person name="Balasubrmanian S."/>
            <person name="Bauer D."/>
            <person name="Boehm C."/>
            <person name="Briginshaw L."/>
            <person name="Caballero-Perez J."/>
            <person name="Catarino B."/>
            <person name="Chen F."/>
            <person name="Chiyoda S."/>
            <person name="Chovatia M."/>
            <person name="Davies K."/>
            <person name="Delmans M."/>
            <person name="Demura T."/>
            <person name="Dierschke T."/>
            <person name="Dolan L."/>
            <person name="Dorantes-Acosta A."/>
            <person name="Eklund D."/>
            <person name="Florent S."/>
            <person name="Flores-Sandoval E."/>
            <person name="Fujiyama A."/>
            <person name="Fukuzawa H."/>
            <person name="Galik B."/>
            <person name="Grimanelli D."/>
            <person name="Grimwood J."/>
            <person name="Grossniklaus U."/>
            <person name="Hamada T."/>
            <person name="Haseloff J."/>
            <person name="Hetherington A."/>
            <person name="Higo A."/>
            <person name="Hirakawa Y."/>
            <person name="Hundley H."/>
            <person name="Ikeda Y."/>
            <person name="Inoue K."/>
            <person name="Inoue S."/>
            <person name="Ishida S."/>
            <person name="Jia Q."/>
            <person name="Kakita M."/>
            <person name="Kanazawa T."/>
            <person name="Kawai Y."/>
            <person name="Kawashima T."/>
            <person name="Kennedy M."/>
            <person name="Kinose K."/>
            <person name="Kinoshita T."/>
            <person name="Kohara Y."/>
            <person name="Koide E."/>
            <person name="Komatsu K."/>
            <person name="Kopischke S."/>
            <person name="Kubo M."/>
            <person name="Kyozuka J."/>
            <person name="Lagercrantz U."/>
            <person name="Lin S."/>
            <person name="Lindquist E."/>
            <person name="Lipzen A."/>
            <person name="Lu C."/>
            <person name="Luna E."/>
            <person name="Martienssen R."/>
            <person name="Minamino N."/>
            <person name="Mizutani M."/>
            <person name="Mizutani M."/>
            <person name="Mochizuki N."/>
            <person name="Monte I."/>
            <person name="Mosher R."/>
            <person name="Nagasaki H."/>
            <person name="Nakagami H."/>
            <person name="Naramoto S."/>
            <person name="Nishitani K."/>
            <person name="Ohtani M."/>
            <person name="Okamoto T."/>
            <person name="Okumura M."/>
            <person name="Phillips J."/>
            <person name="Pollak B."/>
            <person name="Reinders A."/>
            <person name="Roevekamp M."/>
            <person name="Sano R."/>
            <person name="Sawa S."/>
            <person name="Schmid M."/>
            <person name="Shirakawa M."/>
            <person name="Solano R."/>
            <person name="Spunde A."/>
            <person name="Suetsugu N."/>
            <person name="Sugano S."/>
            <person name="Sugiyama A."/>
            <person name="Sun R."/>
            <person name="Suzuki Y."/>
            <person name="Takenaka M."/>
            <person name="Takezawa D."/>
            <person name="Tomogane H."/>
            <person name="Tsuzuki M."/>
            <person name="Ueda T."/>
            <person name="Umeda M."/>
            <person name="Ward J."/>
            <person name="Watanabe Y."/>
            <person name="Yazaki K."/>
            <person name="Yokoyama R."/>
            <person name="Yoshitake Y."/>
            <person name="Yotsui I."/>
            <person name="Zachgo S."/>
            <person name="Schmutz J."/>
        </authorList>
    </citation>
    <scope>NUCLEOTIDE SEQUENCE [LARGE SCALE GENOMIC DNA]</scope>
    <source>
        <strain evidence="2">cv. B-3</strain>
    </source>
</reference>
<name>A0A398A7M3_BRACM</name>
<evidence type="ECO:0000313" key="2">
    <source>
        <dbReference type="Proteomes" id="UP000264353"/>
    </source>
</evidence>
<protein>
    <submittedName>
        <fullName evidence="1">Uncharacterized protein</fullName>
    </submittedName>
</protein>
<dbReference type="AlphaFoldDB" id="A0A398A7M3"/>
<dbReference type="EMBL" id="CM010629">
    <property type="protein sequence ID" value="RID73811.1"/>
    <property type="molecule type" value="Genomic_DNA"/>
</dbReference>
<dbReference type="Proteomes" id="UP000264353">
    <property type="component" value="Chromosome A2"/>
</dbReference>
<sequence length="103" mass="11548">MGDDNSSSTDTTTTNTTAPLAITAPSLYYCIQSLPTFVSMHMGSDLILVGVIGCGCICSRQPKFSLRIIYVNQSNFPFFKITHNKKFSTKLKYGYRKFNFQNN</sequence>
<gene>
    <name evidence="1" type="ORF">BRARA_B00938</name>
</gene>